<name>A0ABN2KSP6_9MICC</name>
<dbReference type="Pfam" id="PF12802">
    <property type="entry name" value="MarR_2"/>
    <property type="match status" value="1"/>
</dbReference>
<dbReference type="PANTHER" id="PTHR33164">
    <property type="entry name" value="TRANSCRIPTIONAL REGULATOR, MARR FAMILY"/>
    <property type="match status" value="1"/>
</dbReference>
<comment type="caution">
    <text evidence="3">The sequence shown here is derived from an EMBL/GenBank/DDBJ whole genome shotgun (WGS) entry which is preliminary data.</text>
</comment>
<evidence type="ECO:0000256" key="1">
    <source>
        <dbReference type="SAM" id="MobiDB-lite"/>
    </source>
</evidence>
<dbReference type="Gene3D" id="1.10.10.10">
    <property type="entry name" value="Winged helix-like DNA-binding domain superfamily/Winged helix DNA-binding domain"/>
    <property type="match status" value="1"/>
</dbReference>
<feature type="region of interest" description="Disordered" evidence="1">
    <location>
        <begin position="137"/>
        <end position="159"/>
    </location>
</feature>
<evidence type="ECO:0000313" key="3">
    <source>
        <dbReference type="EMBL" id="GAA1765152.1"/>
    </source>
</evidence>
<dbReference type="RefSeq" id="WP_344122949.1">
    <property type="nucleotide sequence ID" value="NZ_BAAAOA010000029.1"/>
</dbReference>
<dbReference type="PROSITE" id="PS50995">
    <property type="entry name" value="HTH_MARR_2"/>
    <property type="match status" value="1"/>
</dbReference>
<protein>
    <submittedName>
        <fullName evidence="3">MarR family winged helix-turn-helix transcriptional regulator</fullName>
    </submittedName>
</protein>
<evidence type="ECO:0000313" key="4">
    <source>
        <dbReference type="Proteomes" id="UP001501204"/>
    </source>
</evidence>
<dbReference type="SUPFAM" id="SSF46785">
    <property type="entry name" value="Winged helix' DNA-binding domain"/>
    <property type="match status" value="1"/>
</dbReference>
<organism evidence="3 4">
    <name type="scientific">Kocuria aegyptia</name>
    <dbReference type="NCBI Taxonomy" id="330943"/>
    <lineage>
        <taxon>Bacteria</taxon>
        <taxon>Bacillati</taxon>
        <taxon>Actinomycetota</taxon>
        <taxon>Actinomycetes</taxon>
        <taxon>Micrococcales</taxon>
        <taxon>Micrococcaceae</taxon>
        <taxon>Kocuria</taxon>
    </lineage>
</organism>
<dbReference type="SMART" id="SM00347">
    <property type="entry name" value="HTH_MARR"/>
    <property type="match status" value="1"/>
</dbReference>
<dbReference type="InterPro" id="IPR036388">
    <property type="entry name" value="WH-like_DNA-bd_sf"/>
</dbReference>
<accession>A0ABN2KSP6</accession>
<dbReference type="InterPro" id="IPR036390">
    <property type="entry name" value="WH_DNA-bd_sf"/>
</dbReference>
<dbReference type="PANTHER" id="PTHR33164:SF99">
    <property type="entry name" value="MARR FAMILY REGULATORY PROTEIN"/>
    <property type="match status" value="1"/>
</dbReference>
<dbReference type="Proteomes" id="UP001501204">
    <property type="component" value="Unassembled WGS sequence"/>
</dbReference>
<evidence type="ECO:0000259" key="2">
    <source>
        <dbReference type="PROSITE" id="PS50995"/>
    </source>
</evidence>
<keyword evidence="4" id="KW-1185">Reference proteome</keyword>
<dbReference type="InterPro" id="IPR000835">
    <property type="entry name" value="HTH_MarR-typ"/>
</dbReference>
<gene>
    <name evidence="3" type="ORF">GCM10009767_24760</name>
</gene>
<feature type="domain" description="HTH marR-type" evidence="2">
    <location>
        <begin position="1"/>
        <end position="140"/>
    </location>
</feature>
<sequence>MHEDAGTNTGLLLYYPYRDMEIRVLEALHAAGFADLSYAQARIFQRIGPDGTRTVQLAEQARVTKQTASLLVQAMEEEGYVERRPDPADARARLVTIAERGRAAQAVAAGVVAEVEEQWRRKLGSRRYAALRRALAELHEEPGDARPTTDRPADHGPPG</sequence>
<reference evidence="3 4" key="1">
    <citation type="journal article" date="2019" name="Int. J. Syst. Evol. Microbiol.">
        <title>The Global Catalogue of Microorganisms (GCM) 10K type strain sequencing project: providing services to taxonomists for standard genome sequencing and annotation.</title>
        <authorList>
            <consortium name="The Broad Institute Genomics Platform"/>
            <consortium name="The Broad Institute Genome Sequencing Center for Infectious Disease"/>
            <person name="Wu L."/>
            <person name="Ma J."/>
        </authorList>
    </citation>
    <scope>NUCLEOTIDE SEQUENCE [LARGE SCALE GENOMIC DNA]</scope>
    <source>
        <strain evidence="3 4">JCM 14735</strain>
    </source>
</reference>
<proteinExistence type="predicted"/>
<dbReference type="EMBL" id="BAAAOA010000029">
    <property type="protein sequence ID" value="GAA1765152.1"/>
    <property type="molecule type" value="Genomic_DNA"/>
</dbReference>
<dbReference type="InterPro" id="IPR039422">
    <property type="entry name" value="MarR/SlyA-like"/>
</dbReference>